<organism evidence="6 7">
    <name type="scientific">Loxostege sticticalis</name>
    <name type="common">Beet webworm moth</name>
    <dbReference type="NCBI Taxonomy" id="481309"/>
    <lineage>
        <taxon>Eukaryota</taxon>
        <taxon>Metazoa</taxon>
        <taxon>Ecdysozoa</taxon>
        <taxon>Arthropoda</taxon>
        <taxon>Hexapoda</taxon>
        <taxon>Insecta</taxon>
        <taxon>Pterygota</taxon>
        <taxon>Neoptera</taxon>
        <taxon>Endopterygota</taxon>
        <taxon>Lepidoptera</taxon>
        <taxon>Glossata</taxon>
        <taxon>Ditrysia</taxon>
        <taxon>Pyraloidea</taxon>
        <taxon>Crambidae</taxon>
        <taxon>Pyraustinae</taxon>
        <taxon>Loxostege</taxon>
    </lineage>
</organism>
<keyword evidence="2" id="KW-0863">Zinc-finger</keyword>
<gene>
    <name evidence="6" type="ORF">ABMA27_010385</name>
</gene>
<evidence type="ECO:0008006" key="8">
    <source>
        <dbReference type="Google" id="ProtNLM"/>
    </source>
</evidence>
<comment type="caution">
    <text evidence="6">The sequence shown here is derived from an EMBL/GenBank/DDBJ whole genome shotgun (WGS) entry which is preliminary data.</text>
</comment>
<keyword evidence="1" id="KW-0479">Metal-binding</keyword>
<reference evidence="6 7" key="1">
    <citation type="submission" date="2024-06" db="EMBL/GenBank/DDBJ databases">
        <title>A chromosome-level genome assembly of beet webworm, Loxostege sticticalis.</title>
        <authorList>
            <person name="Zhang Y."/>
        </authorList>
    </citation>
    <scope>NUCLEOTIDE SEQUENCE [LARGE SCALE GENOMIC DNA]</scope>
    <source>
        <strain evidence="6">AQ026</strain>
        <tissue evidence="6">Whole body</tissue>
    </source>
</reference>
<evidence type="ECO:0000313" key="6">
    <source>
        <dbReference type="EMBL" id="KAL0860070.1"/>
    </source>
</evidence>
<accession>A0ABR3H668</accession>
<dbReference type="Pfam" id="PF04500">
    <property type="entry name" value="FLYWCH"/>
    <property type="match status" value="1"/>
</dbReference>
<evidence type="ECO:0000256" key="3">
    <source>
        <dbReference type="ARBA" id="ARBA00022833"/>
    </source>
</evidence>
<dbReference type="Proteomes" id="UP001549920">
    <property type="component" value="Unassembled WGS sequence"/>
</dbReference>
<proteinExistence type="predicted"/>
<evidence type="ECO:0000313" key="7">
    <source>
        <dbReference type="Proteomes" id="UP001549920"/>
    </source>
</evidence>
<evidence type="ECO:0000256" key="2">
    <source>
        <dbReference type="ARBA" id="ARBA00022771"/>
    </source>
</evidence>
<feature type="domain" description="MULE transposase" evidence="5">
    <location>
        <begin position="196"/>
        <end position="290"/>
    </location>
</feature>
<dbReference type="InterPro" id="IPR018289">
    <property type="entry name" value="MULE_transposase_dom"/>
</dbReference>
<evidence type="ECO:0000256" key="1">
    <source>
        <dbReference type="ARBA" id="ARBA00022723"/>
    </source>
</evidence>
<dbReference type="EMBL" id="JBEUOH010000026">
    <property type="protein sequence ID" value="KAL0860070.1"/>
    <property type="molecule type" value="Genomic_DNA"/>
</dbReference>
<evidence type="ECO:0000259" key="4">
    <source>
        <dbReference type="Pfam" id="PF04500"/>
    </source>
</evidence>
<keyword evidence="3" id="KW-0862">Zinc</keyword>
<sequence length="458" mass="53248">MSEFSLIDKGRGKVILYNGHQYYKKKVYKNGMVWWTCSHKPRTNCTGSITMQEDRIVKEVEHIPECVPDHVANVMIEKIQKCKERVKQINCDPIPTIYNDSVEEMEHSGLDLICKIPPFKNIKSGLYKARNIFLGIDKVVNKNVSDVFTSLTFLLTTLQFHTFLLADYKCDDIRIILFSTNEAKSKMHEVTHYFGDGTFKVCMNTAFSQVYTLHGDVGSTSSHTIIVPLIYVLMSEKTYKAYVVLFIEIIKSQFPNWSPLKYTSDFEEASMKAMSTVFPSINLKGCYFHFGQCLGRKLKSLNLNKNQFYRRCASLCKILALLPENKIHEGWIYIKTEYTNYPEVLPFLNYFENQWMRDSMKHIWCAWGERHCTTNFLEGWHFKLNSGIRRNNNIVHVLNALRKDAALRTVNLKQQTAQTPAENRGKLTKLRERFIRECQTELLSGAISVGHYLEKLRF</sequence>
<keyword evidence="7" id="KW-1185">Reference proteome</keyword>
<name>A0ABR3H668_LOXSC</name>
<dbReference type="Pfam" id="PF10551">
    <property type="entry name" value="MULE"/>
    <property type="match status" value="1"/>
</dbReference>
<evidence type="ECO:0000259" key="5">
    <source>
        <dbReference type="Pfam" id="PF10551"/>
    </source>
</evidence>
<protein>
    <recommendedName>
        <fullName evidence="8">MULE transposase domain-containing protein</fullName>
    </recommendedName>
</protein>
<dbReference type="InterPro" id="IPR007588">
    <property type="entry name" value="Znf_FLYWCH"/>
</dbReference>
<dbReference type="Gene3D" id="2.20.25.240">
    <property type="match status" value="1"/>
</dbReference>
<feature type="domain" description="FLYWCH-type" evidence="4">
    <location>
        <begin position="12"/>
        <end position="57"/>
    </location>
</feature>